<dbReference type="EMBL" id="FLRA01000023">
    <property type="protein sequence ID" value="SBT18998.1"/>
    <property type="molecule type" value="Genomic_DNA"/>
</dbReference>
<organism evidence="13 16">
    <name type="scientific">Marinomonas gallaica</name>
    <dbReference type="NCBI Taxonomy" id="1806667"/>
    <lineage>
        <taxon>Bacteria</taxon>
        <taxon>Pseudomonadati</taxon>
        <taxon>Pseudomonadota</taxon>
        <taxon>Gammaproteobacteria</taxon>
        <taxon>Oceanospirillales</taxon>
        <taxon>Oceanospirillaceae</taxon>
        <taxon>Marinomonas</taxon>
    </lineage>
</organism>
<evidence type="ECO:0000256" key="9">
    <source>
        <dbReference type="RuleBase" id="RU361137"/>
    </source>
</evidence>
<reference evidence="14 15" key="1">
    <citation type="submission" date="2016-06" db="EMBL/GenBank/DDBJ databases">
        <authorList>
            <person name="Rodrigo-Torres L."/>
            <person name="Arahal D.R."/>
        </authorList>
    </citation>
    <scope>NUCLEOTIDE SEQUENCE [LARGE SCALE GENOMIC DNA]</scope>
    <source>
        <strain evidence="14 15">CECT 5116</strain>
    </source>
</reference>
<dbReference type="GO" id="GO:0006086">
    <property type="term" value="P:pyruvate decarboxylation to acetyl-CoA"/>
    <property type="evidence" value="ECO:0007669"/>
    <property type="project" value="UniProtKB-UniRule"/>
</dbReference>
<proteinExistence type="inferred from homology"/>
<dbReference type="CDD" id="cd06849">
    <property type="entry name" value="lipoyl_domain"/>
    <property type="match status" value="3"/>
</dbReference>
<name>A0A1C3JUT0_9GAMM</name>
<dbReference type="SUPFAM" id="SSF47005">
    <property type="entry name" value="Peripheral subunit-binding domain of 2-oxo acid dehydrogenase complex"/>
    <property type="match status" value="1"/>
</dbReference>
<feature type="domain" description="Lipoyl-binding" evidence="11">
    <location>
        <begin position="121"/>
        <end position="196"/>
    </location>
</feature>
<reference evidence="13 16" key="2">
    <citation type="submission" date="2016-06" db="EMBL/GenBank/DDBJ databases">
        <authorList>
            <person name="Kjaerup R.B."/>
            <person name="Dalgaard T.S."/>
            <person name="Juul-Madsen H.R."/>
        </authorList>
    </citation>
    <scope>NUCLEOTIDE SEQUENCE [LARGE SCALE GENOMIC DNA]</scope>
    <source>
        <strain evidence="13 16">CECT 5115</strain>
    </source>
</reference>
<dbReference type="InterPro" id="IPR011053">
    <property type="entry name" value="Single_hybrid_motif"/>
</dbReference>
<feature type="compositionally biased region" description="Polar residues" evidence="10">
    <location>
        <begin position="109"/>
        <end position="125"/>
    </location>
</feature>
<dbReference type="GO" id="GO:0005737">
    <property type="term" value="C:cytoplasm"/>
    <property type="evidence" value="ECO:0007669"/>
    <property type="project" value="TreeGrafter"/>
</dbReference>
<evidence type="ECO:0000313" key="13">
    <source>
        <dbReference type="EMBL" id="SBT18998.1"/>
    </source>
</evidence>
<dbReference type="FunFam" id="3.30.559.10:FF:000004">
    <property type="entry name" value="Acetyltransferase component of pyruvate dehydrogenase complex"/>
    <property type="match status" value="1"/>
</dbReference>
<dbReference type="GO" id="GO:0004742">
    <property type="term" value="F:dihydrolipoyllysine-residue acetyltransferase activity"/>
    <property type="evidence" value="ECO:0007669"/>
    <property type="project" value="UniProtKB-UniRule"/>
</dbReference>
<evidence type="ECO:0000256" key="3">
    <source>
        <dbReference type="ARBA" id="ARBA00022679"/>
    </source>
</evidence>
<dbReference type="OrthoDB" id="9805770at2"/>
<dbReference type="InterPro" id="IPR006256">
    <property type="entry name" value="AcTrfase_Pyrv_DH_cplx"/>
</dbReference>
<evidence type="ECO:0000256" key="10">
    <source>
        <dbReference type="SAM" id="MobiDB-lite"/>
    </source>
</evidence>
<dbReference type="SUPFAM" id="SSF51230">
    <property type="entry name" value="Single hybrid motif"/>
    <property type="match status" value="3"/>
</dbReference>
<dbReference type="PANTHER" id="PTHR43178">
    <property type="entry name" value="DIHYDROLIPOAMIDE ACETYLTRANSFERASE COMPONENT OF PYRUVATE DEHYDROGENASE COMPLEX"/>
    <property type="match status" value="1"/>
</dbReference>
<dbReference type="Pfam" id="PF02817">
    <property type="entry name" value="E3_binding"/>
    <property type="match status" value="1"/>
</dbReference>
<evidence type="ECO:0000256" key="8">
    <source>
        <dbReference type="ARBA" id="ARBA00048370"/>
    </source>
</evidence>
<keyword evidence="4" id="KW-0677">Repeat</keyword>
<keyword evidence="13" id="KW-0670">Pyruvate</keyword>
<dbReference type="RefSeq" id="WP_067038227.1">
    <property type="nucleotide sequence ID" value="NZ_FLRA01000023.1"/>
</dbReference>
<comment type="subunit">
    <text evidence="2 9">Forms a 24-polypeptide structural core with octahedral symmetry.</text>
</comment>
<dbReference type="Gene3D" id="4.10.320.10">
    <property type="entry name" value="E3-binding domain"/>
    <property type="match status" value="1"/>
</dbReference>
<dbReference type="InterPro" id="IPR004167">
    <property type="entry name" value="PSBD"/>
</dbReference>
<dbReference type="AlphaFoldDB" id="A0A1C3JUT0"/>
<protein>
    <recommendedName>
        <fullName evidence="9">Acetyltransferase component of pyruvate dehydrogenase complex</fullName>
        <ecNumber evidence="9">2.3.1.12</ecNumber>
    </recommendedName>
</protein>
<dbReference type="EMBL" id="FLRB01000013">
    <property type="protein sequence ID" value="SBT21953.1"/>
    <property type="molecule type" value="Genomic_DNA"/>
</dbReference>
<dbReference type="Pfam" id="PF00198">
    <property type="entry name" value="2-oxoacid_dh"/>
    <property type="match status" value="1"/>
</dbReference>
<keyword evidence="5 9" id="KW-0450">Lipoyl</keyword>
<dbReference type="NCBIfam" id="NF008814">
    <property type="entry name" value="PRK11854.1"/>
    <property type="match status" value="1"/>
</dbReference>
<feature type="compositionally biased region" description="Low complexity" evidence="10">
    <location>
        <begin position="316"/>
        <end position="345"/>
    </location>
</feature>
<dbReference type="Gene3D" id="2.40.50.100">
    <property type="match status" value="3"/>
</dbReference>
<comment type="function">
    <text evidence="7">The pyruvate dehydrogenase complex catalyzes the overall conversion of pyruvate to acetyl-CoA and CO(2). It contains multiple copies of three enzymatic components: pyruvate dehydrogenase (E1), dihydrolipoamide acetyltransferase (E2) and lipoamide dehydrogenase (E3).</text>
</comment>
<evidence type="ECO:0000259" key="11">
    <source>
        <dbReference type="PROSITE" id="PS50968"/>
    </source>
</evidence>
<feature type="compositionally biased region" description="Basic and acidic residues" evidence="10">
    <location>
        <begin position="86"/>
        <end position="96"/>
    </location>
</feature>
<evidence type="ECO:0000256" key="5">
    <source>
        <dbReference type="ARBA" id="ARBA00022823"/>
    </source>
</evidence>
<comment type="similarity">
    <text evidence="1 9">Belongs to the 2-oxoacid dehydrogenase family.</text>
</comment>
<keyword evidence="3 9" id="KW-0808">Transferase</keyword>
<dbReference type="PROSITE" id="PS51826">
    <property type="entry name" value="PSBD"/>
    <property type="match status" value="1"/>
</dbReference>
<dbReference type="PANTHER" id="PTHR43178:SF2">
    <property type="entry name" value="DIHYDROLIPOYLLYSINE-RESIDUE ACETYLTRANSFERASE COMPONENT OF PYRUVATE DEHYDROGENASE COMPLEX"/>
    <property type="match status" value="1"/>
</dbReference>
<feature type="region of interest" description="Disordered" evidence="10">
    <location>
        <begin position="68"/>
        <end position="130"/>
    </location>
</feature>
<comment type="catalytic activity">
    <reaction evidence="8 9">
        <text>N(6)-[(R)-dihydrolipoyl]-L-lysyl-[protein] + acetyl-CoA = N(6)-[(R)-S(8)-acetyldihydrolipoyl]-L-lysyl-[protein] + CoA</text>
        <dbReference type="Rhea" id="RHEA:17017"/>
        <dbReference type="Rhea" id="RHEA-COMP:10475"/>
        <dbReference type="Rhea" id="RHEA-COMP:10478"/>
        <dbReference type="ChEBI" id="CHEBI:57287"/>
        <dbReference type="ChEBI" id="CHEBI:57288"/>
        <dbReference type="ChEBI" id="CHEBI:83100"/>
        <dbReference type="ChEBI" id="CHEBI:83111"/>
        <dbReference type="EC" id="2.3.1.12"/>
    </reaction>
</comment>
<feature type="domain" description="Lipoyl-binding" evidence="11">
    <location>
        <begin position="236"/>
        <end position="310"/>
    </location>
</feature>
<sequence length="660" mass="68832">MSTEIIRVPDIGGATDVDVIEVSVQVGDIIEVDQSIIVLETDKASMDVPSPMAGKVTAISVKEGDTVSEGSDVLTLEVEGSESTSEDTKEASKEESSEPAEEAPVQEKQPAQKSAATETSEQTVSVPDIGGATGVDVIEVCVAEGDDVQEGDSIIVLETDKASMDIPAPASGKVAKLLIKEGDTVSEGDEILVLMAEGSAAADEPVAKAESEPQQAPAEEAPAKEAEPQPAQTGGVESVNVPDIGGATDVDVIEVSVAVGDKVEEGDSIIVLETDKASMDIPAPKSGTVKSVSIKEGDKVSEGALILELEVEGAAAPAPAEKQEAPKASAPAAPKQEAAKAAAPSDQGAVLSSPNKKVHAGPAVRLLARELGVDLSLVRATGPRGRITKEDLHAYVKAAVQKASSAPAASAAVEGAGIPRVPEIDFGQFGEVEVVKLSKIQKLTSFNMTRSWLNVPHVTQFDKADITDLEEFRKSLKPEMEKQGVKLTPLPFMIKAVAQALVKNPAFNVSLHADGESVVQKKYVHIGIAVDSPVGLVVPVLRDVDKKSVVQIAAEAGELIKKALGKQLKPADMQGGCFTISSLGAMGGTGFTPIVNTPEVGILGVSKADVEPRWNGKEFEPRTMLPLCLSYDHRAVNGADAGRFMTYLNALLSDVRRLTL</sequence>
<comment type="cofactor">
    <cofactor evidence="9">
        <name>(R)-lipoate</name>
        <dbReference type="ChEBI" id="CHEBI:83088"/>
    </cofactor>
    <text evidence="9">Binds 3 lipoyl cofactors covalently.</text>
</comment>
<evidence type="ECO:0000256" key="1">
    <source>
        <dbReference type="ARBA" id="ARBA00007317"/>
    </source>
</evidence>
<dbReference type="InterPro" id="IPR050743">
    <property type="entry name" value="2-oxoacid_DH_E2_comp"/>
</dbReference>
<evidence type="ECO:0000256" key="7">
    <source>
        <dbReference type="ARBA" id="ARBA00025211"/>
    </source>
</evidence>
<feature type="region of interest" description="Disordered" evidence="10">
    <location>
        <begin position="316"/>
        <end position="356"/>
    </location>
</feature>
<dbReference type="EC" id="2.3.1.12" evidence="9"/>
<evidence type="ECO:0000259" key="12">
    <source>
        <dbReference type="PROSITE" id="PS51826"/>
    </source>
</evidence>
<dbReference type="Proteomes" id="UP000092840">
    <property type="component" value="Unassembled WGS sequence"/>
</dbReference>
<dbReference type="Gene3D" id="3.30.559.10">
    <property type="entry name" value="Chloramphenicol acetyltransferase-like domain"/>
    <property type="match status" value="1"/>
</dbReference>
<feature type="region of interest" description="Disordered" evidence="10">
    <location>
        <begin position="202"/>
        <end position="243"/>
    </location>
</feature>
<feature type="domain" description="Lipoyl-binding" evidence="11">
    <location>
        <begin position="3"/>
        <end position="77"/>
    </location>
</feature>
<dbReference type="FunFam" id="2.40.50.100:FF:000009">
    <property type="entry name" value="Acetyltransferase component of pyruvate dehydrogenase complex"/>
    <property type="match status" value="2"/>
</dbReference>
<dbReference type="InterPro" id="IPR003016">
    <property type="entry name" value="2-oxoA_DH_lipoyl-BS"/>
</dbReference>
<dbReference type="InterPro" id="IPR023213">
    <property type="entry name" value="CAT-like_dom_sf"/>
</dbReference>
<evidence type="ECO:0000256" key="6">
    <source>
        <dbReference type="ARBA" id="ARBA00023315"/>
    </source>
</evidence>
<dbReference type="InterPro" id="IPR001078">
    <property type="entry name" value="2-oxoacid_DH_actylTfrase"/>
</dbReference>
<evidence type="ECO:0000313" key="14">
    <source>
        <dbReference type="EMBL" id="SBT21953.1"/>
    </source>
</evidence>
<dbReference type="PROSITE" id="PS00189">
    <property type="entry name" value="LIPOYL"/>
    <property type="match status" value="3"/>
</dbReference>
<dbReference type="GO" id="GO:0045254">
    <property type="term" value="C:pyruvate dehydrogenase complex"/>
    <property type="evidence" value="ECO:0007669"/>
    <property type="project" value="UniProtKB-UniRule"/>
</dbReference>
<dbReference type="InterPro" id="IPR036625">
    <property type="entry name" value="E3-bd_dom_sf"/>
</dbReference>
<keyword evidence="15" id="KW-1185">Reference proteome</keyword>
<dbReference type="SUPFAM" id="SSF52777">
    <property type="entry name" value="CoA-dependent acyltransferases"/>
    <property type="match status" value="1"/>
</dbReference>
<accession>A0A1C3JUT0</accession>
<dbReference type="GO" id="GO:0031405">
    <property type="term" value="F:lipoic acid binding"/>
    <property type="evidence" value="ECO:0007669"/>
    <property type="project" value="TreeGrafter"/>
</dbReference>
<feature type="domain" description="Peripheral subunit-binding (PSBD)" evidence="12">
    <location>
        <begin position="359"/>
        <end position="396"/>
    </location>
</feature>
<gene>
    <name evidence="13" type="ORF">MGA5115_03159</name>
    <name evidence="14" type="ORF">MGA5116_02563</name>
</gene>
<evidence type="ECO:0000313" key="15">
    <source>
        <dbReference type="Proteomes" id="UP000092840"/>
    </source>
</evidence>
<dbReference type="Proteomes" id="UP000092871">
    <property type="component" value="Unassembled WGS sequence"/>
</dbReference>
<evidence type="ECO:0000256" key="4">
    <source>
        <dbReference type="ARBA" id="ARBA00022737"/>
    </source>
</evidence>
<dbReference type="InterPro" id="IPR000089">
    <property type="entry name" value="Biotin_lipoyl"/>
</dbReference>
<evidence type="ECO:0000313" key="16">
    <source>
        <dbReference type="Proteomes" id="UP000092871"/>
    </source>
</evidence>
<keyword evidence="6 9" id="KW-0012">Acyltransferase</keyword>
<dbReference type="Pfam" id="PF00364">
    <property type="entry name" value="Biotin_lipoyl"/>
    <property type="match status" value="3"/>
</dbReference>
<dbReference type="NCBIfam" id="TIGR01348">
    <property type="entry name" value="PDHac_trf_long"/>
    <property type="match status" value="1"/>
</dbReference>
<evidence type="ECO:0000256" key="2">
    <source>
        <dbReference type="ARBA" id="ARBA00011484"/>
    </source>
</evidence>
<dbReference type="PROSITE" id="PS50968">
    <property type="entry name" value="BIOTINYL_LIPOYL"/>
    <property type="match status" value="3"/>
</dbReference>